<dbReference type="EMBL" id="MJEA01000005">
    <property type="protein sequence ID" value="OQO70427.1"/>
    <property type="molecule type" value="Genomic_DNA"/>
</dbReference>
<dbReference type="AlphaFoldDB" id="A0A1V8YWZ1"/>
<organism evidence="1 2">
    <name type="scientific">Enterococcus villorum</name>
    <dbReference type="NCBI Taxonomy" id="112904"/>
    <lineage>
        <taxon>Bacteria</taxon>
        <taxon>Bacillati</taxon>
        <taxon>Bacillota</taxon>
        <taxon>Bacilli</taxon>
        <taxon>Lactobacillales</taxon>
        <taxon>Enterococcaceae</taxon>
        <taxon>Enterococcus</taxon>
    </lineage>
</organism>
<evidence type="ECO:0000313" key="1">
    <source>
        <dbReference type="EMBL" id="OQO70427.1"/>
    </source>
</evidence>
<dbReference type="Proteomes" id="UP000192477">
    <property type="component" value="Unassembled WGS sequence"/>
</dbReference>
<dbReference type="OrthoDB" id="71707at2"/>
<name>A0A1V8YWZ1_9ENTE</name>
<proteinExistence type="predicted"/>
<comment type="caution">
    <text evidence="1">The sequence shown here is derived from an EMBL/GenBank/DDBJ whole genome shotgun (WGS) entry which is preliminary data.</text>
</comment>
<accession>A0A1V8YWZ1</accession>
<dbReference type="RefSeq" id="WP_081183590.1">
    <property type="nucleotide sequence ID" value="NZ_MJEA01000005.1"/>
</dbReference>
<protein>
    <submittedName>
        <fullName evidence="1">AbrB family transcriptional regulator</fullName>
    </submittedName>
</protein>
<reference evidence="1 2" key="1">
    <citation type="journal article" date="2017" name="BMC Microbiol.">
        <title>Comparative genomics of Enterococcus spp. isolated from bovine feces.</title>
        <authorList>
            <person name="Beukers A.G."/>
            <person name="Zaheer R."/>
            <person name="Goji N."/>
            <person name="Amoako K.K."/>
            <person name="Chaves A.V."/>
            <person name="Ward M.P."/>
            <person name="McAllister T.A."/>
        </authorList>
    </citation>
    <scope>NUCLEOTIDE SEQUENCE [LARGE SCALE GENOMIC DNA]</scope>
    <source>
        <strain evidence="1 2">F1129D 143</strain>
    </source>
</reference>
<sequence length="97" mass="11134">MLTVPKDFNIPNGIEVEAKLVENGILYEFVEPQKEFYDFSEDILSDIIAEGYVKDEILMEFKNRKSKMHASFRNIVEDTLTNSKAMTKEELAAEIGL</sequence>
<evidence type="ECO:0000313" key="2">
    <source>
        <dbReference type="Proteomes" id="UP000192477"/>
    </source>
</evidence>
<gene>
    <name evidence="1" type="ORF">BH747_06945</name>
</gene>